<reference evidence="1" key="1">
    <citation type="submission" date="2025-08" db="UniProtKB">
        <authorList>
            <consortium name="Ensembl"/>
        </authorList>
    </citation>
    <scope>IDENTIFICATION</scope>
</reference>
<dbReference type="GeneTree" id="ENSGT00990000210450"/>
<reference evidence="1" key="2">
    <citation type="submission" date="2025-09" db="UniProtKB">
        <authorList>
            <consortium name="Ensembl"/>
        </authorList>
    </citation>
    <scope>IDENTIFICATION</scope>
</reference>
<protein>
    <submittedName>
        <fullName evidence="1">Uncharacterized protein</fullName>
    </submittedName>
</protein>
<sequence length="32" mass="3881">MVQTLIWVSLQITSRNPSFCIWRERKDEEDSL</sequence>
<evidence type="ECO:0000313" key="2">
    <source>
        <dbReference type="Proteomes" id="UP000694557"/>
    </source>
</evidence>
<organism evidence="1 2">
    <name type="scientific">Oncorhynchus kisutch</name>
    <name type="common">Coho salmon</name>
    <name type="synonym">Salmo kisutch</name>
    <dbReference type="NCBI Taxonomy" id="8019"/>
    <lineage>
        <taxon>Eukaryota</taxon>
        <taxon>Metazoa</taxon>
        <taxon>Chordata</taxon>
        <taxon>Craniata</taxon>
        <taxon>Vertebrata</taxon>
        <taxon>Euteleostomi</taxon>
        <taxon>Actinopterygii</taxon>
        <taxon>Neopterygii</taxon>
        <taxon>Teleostei</taxon>
        <taxon>Protacanthopterygii</taxon>
        <taxon>Salmoniformes</taxon>
        <taxon>Salmonidae</taxon>
        <taxon>Salmoninae</taxon>
        <taxon>Oncorhynchus</taxon>
    </lineage>
</organism>
<keyword evidence="2" id="KW-1185">Reference proteome</keyword>
<proteinExistence type="predicted"/>
<dbReference type="Ensembl" id="ENSOKIT00005006031.1">
    <property type="protein sequence ID" value="ENSOKIP00005005657.1"/>
    <property type="gene ID" value="ENSOKIG00005002623.1"/>
</dbReference>
<dbReference type="AlphaFoldDB" id="A0A8C7CNU0"/>
<accession>A0A8C7CNU0</accession>
<evidence type="ECO:0000313" key="1">
    <source>
        <dbReference type="Ensembl" id="ENSOKIP00005005657.1"/>
    </source>
</evidence>
<name>A0A8C7CNU0_ONCKI</name>
<dbReference type="Proteomes" id="UP000694557">
    <property type="component" value="Unassembled WGS sequence"/>
</dbReference>